<reference evidence="12" key="1">
    <citation type="submission" date="2021-01" db="EMBL/GenBank/DDBJ databases">
        <authorList>
            <person name="Bezrukov I."/>
        </authorList>
    </citation>
    <scope>NUCLEOTIDE SEQUENCE</scope>
</reference>
<dbReference type="InterPro" id="IPR012476">
    <property type="entry name" value="GLE1"/>
</dbReference>
<dbReference type="GO" id="GO:0031369">
    <property type="term" value="F:translation initiation factor binding"/>
    <property type="evidence" value="ECO:0007669"/>
    <property type="project" value="TreeGrafter"/>
</dbReference>
<evidence type="ECO:0000256" key="4">
    <source>
        <dbReference type="ARBA" id="ARBA00022816"/>
    </source>
</evidence>
<keyword evidence="5" id="KW-0653">Protein transport</keyword>
<proteinExistence type="inferred from homology"/>
<keyword evidence="8" id="KW-0539">Nucleus</keyword>
<feature type="region of interest" description="Disordered" evidence="11">
    <location>
        <begin position="301"/>
        <end position="325"/>
    </location>
</feature>
<dbReference type="PANTHER" id="PTHR12960">
    <property type="entry name" value="GLE-1-RELATED"/>
    <property type="match status" value="1"/>
</dbReference>
<evidence type="ECO:0000256" key="5">
    <source>
        <dbReference type="ARBA" id="ARBA00022927"/>
    </source>
</evidence>
<keyword evidence="13" id="KW-1185">Reference proteome</keyword>
<dbReference type="Gene3D" id="1.25.40.510">
    <property type="entry name" value="GLE1-like"/>
    <property type="match status" value="1"/>
</dbReference>
<feature type="region of interest" description="Disordered" evidence="11">
    <location>
        <begin position="673"/>
        <end position="693"/>
    </location>
</feature>
<evidence type="ECO:0000256" key="9">
    <source>
        <dbReference type="ARBA" id="ARBA00026227"/>
    </source>
</evidence>
<dbReference type="GO" id="GO:0005543">
    <property type="term" value="F:phospholipid binding"/>
    <property type="evidence" value="ECO:0007669"/>
    <property type="project" value="TreeGrafter"/>
</dbReference>
<comment type="subcellular location">
    <subcellularLocation>
        <location evidence="1">Nucleus</location>
        <location evidence="1">Nuclear pore complex</location>
    </subcellularLocation>
</comment>
<evidence type="ECO:0000256" key="8">
    <source>
        <dbReference type="ARBA" id="ARBA00023242"/>
    </source>
</evidence>
<sequence length="693" mass="79231">MHKKENVTKPFQAQSSGVWTLVDITLLRSVGIDKKARILVELERIIEIVQHKNQRVGLNLKLQEVYRVYQGFTSCVRFYLFIRESSNCVMGIVLEPPCPKSVDGISIDPEPYWNFDSLVSEIESVEKKLNGFSMFPQPITNTTLRMGRSGGGFVMRVSDDEMESDEEEEKDDSQICTVGKRFACDEFYLSDESDDEFDHEPEYMMNKMGLAESALYEVINDHQTEIKDDIRNQVSVVETEIMTEIETSRSAIARVEKYGETRKEVERKLDLQYQRKVAEALDTHLTAVQREHKIKSQIEERKIRSEEAQEEARRKERAHQEERIRQEKARAEAEMLAKIRAEEEKKEVERKAAKEVAEKEVADRKAAEQKLAEQKAVIESVTGSSATSNAQAGGKSIRAAESALTLENHRLKKLEELETMNQSLKSRSNENFSSFEKHIGRIIRQISGTKDSVSGKINEIVKIFKDPRCPVSISIAAFAKKMVTTKEKPNPFASSYVIVYITSQFPQAMDILLAEFHKACIYTVPKHIVNSQSAWDSDAYERLDSIMRLYGALVQTDIRGGNATNVHGIEHGWAWLARFLNKIPANRATATALNSFLQTAGFGLHQRYKSQFMKVVNVVREHFLQKLKAKKDTSDLLLIIAEITAYLDDRMYLKEPEGRSMKTTSTLSSEYTAEINQQNDNQNYKNNYSRGYY</sequence>
<dbReference type="Pfam" id="PF07817">
    <property type="entry name" value="GLE1"/>
    <property type="match status" value="1"/>
</dbReference>
<organism evidence="12 13">
    <name type="scientific">Arabidopsis arenosa</name>
    <name type="common">Sand rock-cress</name>
    <name type="synonym">Cardaminopsis arenosa</name>
    <dbReference type="NCBI Taxonomy" id="38785"/>
    <lineage>
        <taxon>Eukaryota</taxon>
        <taxon>Viridiplantae</taxon>
        <taxon>Streptophyta</taxon>
        <taxon>Embryophyta</taxon>
        <taxon>Tracheophyta</taxon>
        <taxon>Spermatophyta</taxon>
        <taxon>Magnoliopsida</taxon>
        <taxon>eudicotyledons</taxon>
        <taxon>Gunneridae</taxon>
        <taxon>Pentapetalae</taxon>
        <taxon>rosids</taxon>
        <taxon>malvids</taxon>
        <taxon>Brassicales</taxon>
        <taxon>Brassicaceae</taxon>
        <taxon>Camelineae</taxon>
        <taxon>Arabidopsis</taxon>
    </lineage>
</organism>
<dbReference type="GO" id="GO:0000822">
    <property type="term" value="F:inositol hexakisphosphate binding"/>
    <property type="evidence" value="ECO:0007669"/>
    <property type="project" value="TreeGrafter"/>
</dbReference>
<keyword evidence="7" id="KW-0906">Nuclear pore complex</keyword>
<evidence type="ECO:0000313" key="13">
    <source>
        <dbReference type="Proteomes" id="UP000682877"/>
    </source>
</evidence>
<evidence type="ECO:0000256" key="3">
    <source>
        <dbReference type="ARBA" id="ARBA00022448"/>
    </source>
</evidence>
<keyword evidence="6" id="KW-0811">Translocation</keyword>
<dbReference type="GO" id="GO:0016973">
    <property type="term" value="P:poly(A)+ mRNA export from nucleus"/>
    <property type="evidence" value="ECO:0007669"/>
    <property type="project" value="InterPro"/>
</dbReference>
<name>A0A8S1ZDB1_ARAAE</name>
<evidence type="ECO:0000256" key="1">
    <source>
        <dbReference type="ARBA" id="ARBA00004567"/>
    </source>
</evidence>
<dbReference type="EMBL" id="LR999451">
    <property type="protein sequence ID" value="CAE5957343.1"/>
    <property type="molecule type" value="Genomic_DNA"/>
</dbReference>
<dbReference type="AlphaFoldDB" id="A0A8S1ZDB1"/>
<dbReference type="PANTHER" id="PTHR12960:SF0">
    <property type="entry name" value="MRNA EXPORT FACTOR GLE1"/>
    <property type="match status" value="1"/>
</dbReference>
<dbReference type="Proteomes" id="UP000682877">
    <property type="component" value="Chromosome 1"/>
</dbReference>
<evidence type="ECO:0000313" key="12">
    <source>
        <dbReference type="EMBL" id="CAE5957343.1"/>
    </source>
</evidence>
<protein>
    <recommendedName>
        <fullName evidence="9">mRNA export factor GLE1</fullName>
    </recommendedName>
    <alternativeName>
        <fullName evidence="10">Nucleoporin GLE1</fullName>
    </alternativeName>
</protein>
<feature type="compositionally biased region" description="Low complexity" evidence="11">
    <location>
        <begin position="676"/>
        <end position="693"/>
    </location>
</feature>
<accession>A0A8S1ZDB1</accession>
<dbReference type="GO" id="GO:0044614">
    <property type="term" value="C:nuclear pore cytoplasmic filaments"/>
    <property type="evidence" value="ECO:0007669"/>
    <property type="project" value="TreeGrafter"/>
</dbReference>
<dbReference type="InterPro" id="IPR038506">
    <property type="entry name" value="GLE1-like_sf"/>
</dbReference>
<gene>
    <name evidence="12" type="ORF">AARE701A_LOCUS1061</name>
</gene>
<dbReference type="GO" id="GO:0005737">
    <property type="term" value="C:cytoplasm"/>
    <property type="evidence" value="ECO:0007669"/>
    <property type="project" value="TreeGrafter"/>
</dbReference>
<evidence type="ECO:0000256" key="2">
    <source>
        <dbReference type="ARBA" id="ARBA00011056"/>
    </source>
</evidence>
<dbReference type="GO" id="GO:0015031">
    <property type="term" value="P:protein transport"/>
    <property type="evidence" value="ECO:0007669"/>
    <property type="project" value="UniProtKB-KW"/>
</dbReference>
<evidence type="ECO:0000256" key="6">
    <source>
        <dbReference type="ARBA" id="ARBA00023010"/>
    </source>
</evidence>
<keyword evidence="4" id="KW-0509">mRNA transport</keyword>
<comment type="similarity">
    <text evidence="2">Belongs to the GLE1 family.</text>
</comment>
<evidence type="ECO:0000256" key="7">
    <source>
        <dbReference type="ARBA" id="ARBA00023132"/>
    </source>
</evidence>
<keyword evidence="3" id="KW-0813">Transport</keyword>
<evidence type="ECO:0000256" key="11">
    <source>
        <dbReference type="SAM" id="MobiDB-lite"/>
    </source>
</evidence>
<evidence type="ECO:0000256" key="10">
    <source>
        <dbReference type="ARBA" id="ARBA00029983"/>
    </source>
</evidence>